<sequence>MAAPLYTVFEKRLSKKPSLPSPSVRPQSILVKEFSFPPSPTSTTSADDFRSSMGGLYGRRGSNSSNSSTSSLGHDCQGCSVYGEHTESRTHALSTSSRDHCRSSSSMTASFDSEGLSRPRRVQWVDQV</sequence>
<reference evidence="2" key="1">
    <citation type="submission" date="2021-07" db="EMBL/GenBank/DDBJ databases">
        <title>Draft genome of Mortierella alpina, strain LL118, isolated from an aspen leaf litter sample.</title>
        <authorList>
            <person name="Yang S."/>
            <person name="Vinatzer B.A."/>
        </authorList>
    </citation>
    <scope>NUCLEOTIDE SEQUENCE</scope>
    <source>
        <strain evidence="2">LL118</strain>
    </source>
</reference>
<name>A0A9P7ZXN0_MORAP</name>
<accession>A0A9P7ZXN0</accession>
<dbReference type="EMBL" id="JAIFTL010000326">
    <property type="protein sequence ID" value="KAG9320119.1"/>
    <property type="molecule type" value="Genomic_DNA"/>
</dbReference>
<protein>
    <submittedName>
        <fullName evidence="2">Uncharacterized protein</fullName>
    </submittedName>
</protein>
<evidence type="ECO:0000313" key="2">
    <source>
        <dbReference type="EMBL" id="KAG9320119.1"/>
    </source>
</evidence>
<feature type="region of interest" description="Disordered" evidence="1">
    <location>
        <begin position="34"/>
        <end position="128"/>
    </location>
</feature>
<dbReference type="Proteomes" id="UP000717515">
    <property type="component" value="Unassembled WGS sequence"/>
</dbReference>
<organism evidence="2 3">
    <name type="scientific">Mortierella alpina</name>
    <name type="common">Oleaginous fungus</name>
    <name type="synonym">Mortierella renispora</name>
    <dbReference type="NCBI Taxonomy" id="64518"/>
    <lineage>
        <taxon>Eukaryota</taxon>
        <taxon>Fungi</taxon>
        <taxon>Fungi incertae sedis</taxon>
        <taxon>Mucoromycota</taxon>
        <taxon>Mortierellomycotina</taxon>
        <taxon>Mortierellomycetes</taxon>
        <taxon>Mortierellales</taxon>
        <taxon>Mortierellaceae</taxon>
        <taxon>Mortierella</taxon>
    </lineage>
</organism>
<proteinExistence type="predicted"/>
<evidence type="ECO:0000313" key="3">
    <source>
        <dbReference type="Proteomes" id="UP000717515"/>
    </source>
</evidence>
<gene>
    <name evidence="2" type="ORF">KVV02_005247</name>
</gene>
<dbReference type="AlphaFoldDB" id="A0A9P7ZXN0"/>
<feature type="compositionally biased region" description="Low complexity" evidence="1">
    <location>
        <begin position="59"/>
        <end position="73"/>
    </location>
</feature>
<evidence type="ECO:0000256" key="1">
    <source>
        <dbReference type="SAM" id="MobiDB-lite"/>
    </source>
</evidence>
<comment type="caution">
    <text evidence="2">The sequence shown here is derived from an EMBL/GenBank/DDBJ whole genome shotgun (WGS) entry which is preliminary data.</text>
</comment>